<evidence type="ECO:0008006" key="3">
    <source>
        <dbReference type="Google" id="ProtNLM"/>
    </source>
</evidence>
<dbReference type="Proteomes" id="UP000002696">
    <property type="component" value="Chromosome"/>
</dbReference>
<dbReference type="GO" id="GO:0006508">
    <property type="term" value="P:proteolysis"/>
    <property type="evidence" value="ECO:0007669"/>
    <property type="project" value="InterPro"/>
</dbReference>
<dbReference type="MEROPS" id="A32.001"/>
<dbReference type="SUPFAM" id="SSF50630">
    <property type="entry name" value="Acid proteases"/>
    <property type="match status" value="1"/>
</dbReference>
<dbReference type="STRING" id="633149.Bresu_1075"/>
<dbReference type="InterPro" id="IPR011969">
    <property type="entry name" value="Clan_AA_Asp_peptidase_C"/>
</dbReference>
<dbReference type="KEGG" id="bsb:Bresu_1075"/>
<dbReference type="PROSITE" id="PS00141">
    <property type="entry name" value="ASP_PROTEASE"/>
    <property type="match status" value="1"/>
</dbReference>
<dbReference type="AlphaFoldDB" id="D9QNV4"/>
<dbReference type="HOGENOM" id="CLU_099411_3_2_5"/>
<dbReference type="NCBIfam" id="TIGR02281">
    <property type="entry name" value="clan_AA_DTGA"/>
    <property type="match status" value="1"/>
</dbReference>
<accession>D9QNV4</accession>
<reference evidence="2" key="1">
    <citation type="journal article" date="2011" name="J. Bacteriol.">
        <title>Genome sequences of eight morphologically diverse alphaproteobacteria.</title>
        <authorList>
            <consortium name="US DOE Joint Genome Institute"/>
            <person name="Brown P.J."/>
            <person name="Kysela D.T."/>
            <person name="Buechlein A."/>
            <person name="Hemmerich C."/>
            <person name="Brun Y.V."/>
        </authorList>
    </citation>
    <scope>NUCLEOTIDE SEQUENCE [LARGE SCALE GENOMIC DNA]</scope>
    <source>
        <strain evidence="2">ATCC 15264 / DSM 4735 / LMG 14903 / NBRC 16000 / CB 81</strain>
    </source>
</reference>
<evidence type="ECO:0000313" key="1">
    <source>
        <dbReference type="EMBL" id="ADL00387.1"/>
    </source>
</evidence>
<dbReference type="Pfam" id="PF13975">
    <property type="entry name" value="gag-asp_proteas"/>
    <property type="match status" value="1"/>
</dbReference>
<dbReference type="InterPro" id="IPR001969">
    <property type="entry name" value="Aspartic_peptidase_AS"/>
</dbReference>
<dbReference type="Gene3D" id="2.40.70.10">
    <property type="entry name" value="Acid Proteases"/>
    <property type="match status" value="1"/>
</dbReference>
<dbReference type="eggNOG" id="COG3577">
    <property type="taxonomic scope" value="Bacteria"/>
</dbReference>
<organism evidence="1 2">
    <name type="scientific">Brevundimonas subvibrioides (strain ATCC 15264 / DSM 4735 / LMG 14903 / NBRC 16000 / CB 81)</name>
    <name type="common">Caulobacter subvibrioides</name>
    <dbReference type="NCBI Taxonomy" id="633149"/>
    <lineage>
        <taxon>Bacteria</taxon>
        <taxon>Pseudomonadati</taxon>
        <taxon>Pseudomonadota</taxon>
        <taxon>Alphaproteobacteria</taxon>
        <taxon>Caulobacterales</taxon>
        <taxon>Caulobacteraceae</taxon>
        <taxon>Brevundimonas</taxon>
    </lineage>
</organism>
<sequence>MQDGDRPQKRWVRVGIPLVRFDLQSAIVMGMATVSSLAVAWVLSHQSPRAAEAATPVQPMAQSVIVPVTGQPAQIAKSADGHFWAEADIDGRAIRVLVDTGASVVALTRDDALRLGLRLTPADFNRTVETASGPAKAAAIQLDHVAVAGARVERVQALVVEKGLPHSLLGMSYLGRLSAFEARPTGLTLRP</sequence>
<name>D9QNV4_BRESC</name>
<dbReference type="CDD" id="cd05483">
    <property type="entry name" value="retropepsin_like_bacteria"/>
    <property type="match status" value="1"/>
</dbReference>
<dbReference type="BioCyc" id="BSUB633149:G1GM8-1074-MONOMER"/>
<protein>
    <recommendedName>
        <fullName evidence="3">TIGR02281 family clan AA aspartic protease</fullName>
    </recommendedName>
</protein>
<dbReference type="EMBL" id="CP002102">
    <property type="protein sequence ID" value="ADL00387.1"/>
    <property type="molecule type" value="Genomic_DNA"/>
</dbReference>
<dbReference type="InterPro" id="IPR021109">
    <property type="entry name" value="Peptidase_aspartic_dom_sf"/>
</dbReference>
<keyword evidence="2" id="KW-1185">Reference proteome</keyword>
<evidence type="ECO:0000313" key="2">
    <source>
        <dbReference type="Proteomes" id="UP000002696"/>
    </source>
</evidence>
<dbReference type="InterPro" id="IPR034122">
    <property type="entry name" value="Retropepsin-like_bacterial"/>
</dbReference>
<gene>
    <name evidence="1" type="ordered locus">Bresu_1075</name>
</gene>
<proteinExistence type="predicted"/>
<dbReference type="GO" id="GO:0004190">
    <property type="term" value="F:aspartic-type endopeptidase activity"/>
    <property type="evidence" value="ECO:0007669"/>
    <property type="project" value="InterPro"/>
</dbReference>
<dbReference type="InParanoid" id="D9QNV4"/>